<feature type="transmembrane region" description="Helical" evidence="6">
    <location>
        <begin position="32"/>
        <end position="51"/>
    </location>
</feature>
<dbReference type="GO" id="GO:0016020">
    <property type="term" value="C:membrane"/>
    <property type="evidence" value="ECO:0007669"/>
    <property type="project" value="UniProtKB-SubCell"/>
</dbReference>
<gene>
    <name evidence="7" type="ORF">CEUR00632_LOCUS8116</name>
</gene>
<dbReference type="AlphaFoldDB" id="A0A7R9V8B6"/>
<feature type="compositionally biased region" description="Basic and acidic residues" evidence="5">
    <location>
        <begin position="1"/>
        <end position="11"/>
    </location>
</feature>
<evidence type="ECO:0000256" key="2">
    <source>
        <dbReference type="ARBA" id="ARBA00022692"/>
    </source>
</evidence>
<evidence type="ECO:0000256" key="1">
    <source>
        <dbReference type="ARBA" id="ARBA00004141"/>
    </source>
</evidence>
<evidence type="ECO:0000256" key="3">
    <source>
        <dbReference type="ARBA" id="ARBA00022989"/>
    </source>
</evidence>
<feature type="transmembrane region" description="Helical" evidence="6">
    <location>
        <begin position="127"/>
        <end position="145"/>
    </location>
</feature>
<organism evidence="7">
    <name type="scientific">Chlamydomonas euryale</name>
    <dbReference type="NCBI Taxonomy" id="1486919"/>
    <lineage>
        <taxon>Eukaryota</taxon>
        <taxon>Viridiplantae</taxon>
        <taxon>Chlorophyta</taxon>
        <taxon>core chlorophytes</taxon>
        <taxon>Chlorophyceae</taxon>
        <taxon>CS clade</taxon>
        <taxon>Chlamydomonadales</taxon>
        <taxon>Chlamydomonadaceae</taxon>
        <taxon>Chlamydomonas</taxon>
    </lineage>
</organism>
<dbReference type="EMBL" id="HBEC01017329">
    <property type="protein sequence ID" value="CAD8288077.1"/>
    <property type="molecule type" value="Transcribed_RNA"/>
</dbReference>
<evidence type="ECO:0000256" key="4">
    <source>
        <dbReference type="ARBA" id="ARBA00023136"/>
    </source>
</evidence>
<keyword evidence="4 6" id="KW-0472">Membrane</keyword>
<accession>A0A7R9V8B6</accession>
<proteinExistence type="predicted"/>
<reference evidence="7" key="1">
    <citation type="submission" date="2021-01" db="EMBL/GenBank/DDBJ databases">
        <authorList>
            <person name="Corre E."/>
            <person name="Pelletier E."/>
            <person name="Niang G."/>
            <person name="Scheremetjew M."/>
            <person name="Finn R."/>
            <person name="Kale V."/>
            <person name="Holt S."/>
            <person name="Cochrane G."/>
            <person name="Meng A."/>
            <person name="Brown T."/>
            <person name="Cohen L."/>
        </authorList>
    </citation>
    <scope>NUCLEOTIDE SEQUENCE</scope>
    <source>
        <strain evidence="7">CCMP219</strain>
    </source>
</reference>
<protein>
    <recommendedName>
        <fullName evidence="8">Sugar phosphate transporter domain-containing protein</fullName>
    </recommendedName>
</protein>
<evidence type="ECO:0000256" key="6">
    <source>
        <dbReference type="SAM" id="Phobius"/>
    </source>
</evidence>
<evidence type="ECO:0008006" key="8">
    <source>
        <dbReference type="Google" id="ProtNLM"/>
    </source>
</evidence>
<dbReference type="PANTHER" id="PTHR11132">
    <property type="entry name" value="SOLUTE CARRIER FAMILY 35"/>
    <property type="match status" value="1"/>
</dbReference>
<feature type="transmembrane region" description="Helical" evidence="6">
    <location>
        <begin position="102"/>
        <end position="121"/>
    </location>
</feature>
<sequence>MNLKEDRKSEKTPILGHEPGRPTGTAMVSKQVADAAALLFNVSSSVLIVFVNKLLMDPRSGHGFVFATTLCSLHFFSAALCLKMLEYFGVIKHSEMPVRDTLAFSIMASMSIGSLNLSLLINTVGFYQIAKLLIIPFVCVVEFVWMNRTFRPPVIGSILTVVLGVAVV</sequence>
<name>A0A7R9V8B6_9CHLO</name>
<dbReference type="InterPro" id="IPR050186">
    <property type="entry name" value="TPT_transporter"/>
</dbReference>
<feature type="transmembrane region" description="Helical" evidence="6">
    <location>
        <begin position="63"/>
        <end position="82"/>
    </location>
</feature>
<evidence type="ECO:0000313" key="7">
    <source>
        <dbReference type="EMBL" id="CAD8288077.1"/>
    </source>
</evidence>
<keyword evidence="3 6" id="KW-1133">Transmembrane helix</keyword>
<evidence type="ECO:0000256" key="5">
    <source>
        <dbReference type="SAM" id="MobiDB-lite"/>
    </source>
</evidence>
<feature type="region of interest" description="Disordered" evidence="5">
    <location>
        <begin position="1"/>
        <end position="20"/>
    </location>
</feature>
<comment type="subcellular location">
    <subcellularLocation>
        <location evidence="1">Membrane</location>
        <topology evidence="1">Multi-pass membrane protein</topology>
    </subcellularLocation>
</comment>
<keyword evidence="2 6" id="KW-0812">Transmembrane</keyword>